<keyword evidence="1" id="KW-1133">Transmembrane helix</keyword>
<gene>
    <name evidence="2" type="ORF">GKZ89_10125</name>
</gene>
<keyword evidence="1" id="KW-0812">Transmembrane</keyword>
<keyword evidence="3" id="KW-1185">Reference proteome</keyword>
<sequence>MLFDLDFLNDVGNLIVLFSLIISAGGTLAAAFTAGKALKADLSVKSMWQNACSDPKPSRLFTGGMDQILIWISRIMKMASAPDDDGDRRPFSYTQQAKQYEEGIYAKPNISVHIP</sequence>
<evidence type="ECO:0000256" key="1">
    <source>
        <dbReference type="SAM" id="Phobius"/>
    </source>
</evidence>
<dbReference type="EMBL" id="WMIB01000008">
    <property type="protein sequence ID" value="MTH53761.1"/>
    <property type="molecule type" value="Genomic_DNA"/>
</dbReference>
<dbReference type="RefSeq" id="WP_155112291.1">
    <property type="nucleotide sequence ID" value="NZ_WMIB01000008.1"/>
</dbReference>
<comment type="caution">
    <text evidence="2">The sequence shown here is derived from an EMBL/GenBank/DDBJ whole genome shotgun (WGS) entry which is preliminary data.</text>
</comment>
<organism evidence="2 3">
    <name type="scientific">Metabacillus mangrovi</name>
    <dbReference type="NCBI Taxonomy" id="1491830"/>
    <lineage>
        <taxon>Bacteria</taxon>
        <taxon>Bacillati</taxon>
        <taxon>Bacillota</taxon>
        <taxon>Bacilli</taxon>
        <taxon>Bacillales</taxon>
        <taxon>Bacillaceae</taxon>
        <taxon>Metabacillus</taxon>
    </lineage>
</organism>
<protein>
    <submittedName>
        <fullName evidence="2">Uncharacterized protein</fullName>
    </submittedName>
</protein>
<proteinExistence type="predicted"/>
<name>A0A7X2V528_9BACI</name>
<reference evidence="2 3" key="1">
    <citation type="journal article" date="2017" name="Int. J. Syst. Evol. Microbiol.">
        <title>Bacillus mangrovi sp. nov., isolated from a sediment sample from a mangrove forest.</title>
        <authorList>
            <person name="Gupta V."/>
            <person name="Singh P.K."/>
            <person name="Korpole S."/>
            <person name="Tanuku N.R.S."/>
            <person name="Pinnaka A.K."/>
        </authorList>
    </citation>
    <scope>NUCLEOTIDE SEQUENCE [LARGE SCALE GENOMIC DNA]</scope>
    <source>
        <strain evidence="2 3">KCTC 33872</strain>
    </source>
</reference>
<feature type="transmembrane region" description="Helical" evidence="1">
    <location>
        <begin position="12"/>
        <end position="35"/>
    </location>
</feature>
<keyword evidence="1" id="KW-0472">Membrane</keyword>
<evidence type="ECO:0000313" key="2">
    <source>
        <dbReference type="EMBL" id="MTH53761.1"/>
    </source>
</evidence>
<dbReference type="Proteomes" id="UP000434639">
    <property type="component" value="Unassembled WGS sequence"/>
</dbReference>
<dbReference type="OrthoDB" id="2877570at2"/>
<dbReference type="AlphaFoldDB" id="A0A7X2V528"/>
<evidence type="ECO:0000313" key="3">
    <source>
        <dbReference type="Proteomes" id="UP000434639"/>
    </source>
</evidence>
<accession>A0A7X2V528</accession>